<gene>
    <name evidence="9" type="ORF">SAMN05216212_3030</name>
</gene>
<evidence type="ECO:0000256" key="3">
    <source>
        <dbReference type="ARBA" id="ARBA00022448"/>
    </source>
</evidence>
<evidence type="ECO:0000256" key="1">
    <source>
        <dbReference type="ARBA" id="ARBA00004442"/>
    </source>
</evidence>
<comment type="subcellular location">
    <subcellularLocation>
        <location evidence="1">Cell outer membrane</location>
    </subcellularLocation>
</comment>
<evidence type="ECO:0000256" key="6">
    <source>
        <dbReference type="ARBA" id="ARBA00023136"/>
    </source>
</evidence>
<keyword evidence="4" id="KW-1134">Transmembrane beta strand</keyword>
<dbReference type="SUPFAM" id="SSF56954">
    <property type="entry name" value="Outer membrane efflux proteins (OEP)"/>
    <property type="match status" value="1"/>
</dbReference>
<evidence type="ECO:0000256" key="5">
    <source>
        <dbReference type="ARBA" id="ARBA00022692"/>
    </source>
</evidence>
<keyword evidence="5" id="KW-0812">Transmembrane</keyword>
<evidence type="ECO:0000256" key="8">
    <source>
        <dbReference type="SAM" id="Coils"/>
    </source>
</evidence>
<protein>
    <submittedName>
        <fullName evidence="9">Outer membrane protein, adhesin transport system</fullName>
    </submittedName>
</protein>
<keyword evidence="3" id="KW-0813">Transport</keyword>
<keyword evidence="8" id="KW-0175">Coiled coil</keyword>
<dbReference type="InterPro" id="IPR051906">
    <property type="entry name" value="TolC-like"/>
</dbReference>
<evidence type="ECO:0000313" key="10">
    <source>
        <dbReference type="Proteomes" id="UP000199305"/>
    </source>
</evidence>
<accession>A0A1G9E5S4</accession>
<keyword evidence="7" id="KW-0998">Cell outer membrane</keyword>
<dbReference type="Pfam" id="PF02321">
    <property type="entry name" value="OEP"/>
    <property type="match status" value="2"/>
</dbReference>
<evidence type="ECO:0000256" key="2">
    <source>
        <dbReference type="ARBA" id="ARBA00007613"/>
    </source>
</evidence>
<sequence>MVTLAATAIAWAQQAWTQGASEPTGRSAQISESAVQREVSSPSSAITHSQYTPRQLSITEAVHQAIDWHPVIAESVGELYRRQEGIRVARSGYFPQLSAGVVAGHDSENNGGGDGHAVQLYVSQVIYDFGKISSGVDLANAEVSRSRAEVLQSIDRIARDTADAAVEVQRYQALLETSQEQIDSVSAIASLVRMRSERGASSRSDVLQAQARIEAARAAKQQVIAGLARWRSTLQNLVNASGPVQVTMGTPESMKNACQGPPGEIFASPRILIAEASRAEAMARLSESRADVWPTLSLDASYNRYLDQTYVDTNVLDENESAVFLNLSMPIYQGGRLSASKESASYAVRAAEAAKDAARESVAREYQAAQAQAHGLERSMTILDAREKAIRETRDLYRKQYSSLGTRTLLDLLNAEEELQQARQERIETRFDLKKLEIECLYNTGDIRQAFGIEGRAVQGVEVLP</sequence>
<dbReference type="GO" id="GO:0015288">
    <property type="term" value="F:porin activity"/>
    <property type="evidence" value="ECO:0007669"/>
    <property type="project" value="TreeGrafter"/>
</dbReference>
<dbReference type="GO" id="GO:0015562">
    <property type="term" value="F:efflux transmembrane transporter activity"/>
    <property type="evidence" value="ECO:0007669"/>
    <property type="project" value="InterPro"/>
</dbReference>
<dbReference type="Proteomes" id="UP000199305">
    <property type="component" value="Unassembled WGS sequence"/>
</dbReference>
<dbReference type="EMBL" id="FNFH01000007">
    <property type="protein sequence ID" value="SDK71469.1"/>
    <property type="molecule type" value="Genomic_DNA"/>
</dbReference>
<dbReference type="GO" id="GO:1990281">
    <property type="term" value="C:efflux pump complex"/>
    <property type="evidence" value="ECO:0007669"/>
    <property type="project" value="TreeGrafter"/>
</dbReference>
<keyword evidence="6" id="KW-0472">Membrane</keyword>
<dbReference type="Gene3D" id="1.20.1600.10">
    <property type="entry name" value="Outer membrane efflux proteins (OEP)"/>
    <property type="match status" value="1"/>
</dbReference>
<evidence type="ECO:0000256" key="4">
    <source>
        <dbReference type="ARBA" id="ARBA00022452"/>
    </source>
</evidence>
<dbReference type="STRING" id="658219.SAMN05216212_3030"/>
<dbReference type="InterPro" id="IPR010130">
    <property type="entry name" value="T1SS_OMP_TolC"/>
</dbReference>
<comment type="similarity">
    <text evidence="2">Belongs to the outer membrane factor (OMF) (TC 1.B.17) family.</text>
</comment>
<dbReference type="PANTHER" id="PTHR30026">
    <property type="entry name" value="OUTER MEMBRANE PROTEIN TOLC"/>
    <property type="match status" value="1"/>
</dbReference>
<name>A0A1G9E5S4_9GAMM</name>
<organism evidence="9 10">
    <name type="scientific">Microbulbifer yueqingensis</name>
    <dbReference type="NCBI Taxonomy" id="658219"/>
    <lineage>
        <taxon>Bacteria</taxon>
        <taxon>Pseudomonadati</taxon>
        <taxon>Pseudomonadota</taxon>
        <taxon>Gammaproteobacteria</taxon>
        <taxon>Cellvibrionales</taxon>
        <taxon>Microbulbiferaceae</taxon>
        <taxon>Microbulbifer</taxon>
    </lineage>
</organism>
<keyword evidence="10" id="KW-1185">Reference proteome</keyword>
<dbReference type="AlphaFoldDB" id="A0A1G9E5S4"/>
<dbReference type="GO" id="GO:0009279">
    <property type="term" value="C:cell outer membrane"/>
    <property type="evidence" value="ECO:0007669"/>
    <property type="project" value="UniProtKB-SubCell"/>
</dbReference>
<proteinExistence type="inferred from homology"/>
<evidence type="ECO:0000256" key="7">
    <source>
        <dbReference type="ARBA" id="ARBA00023237"/>
    </source>
</evidence>
<feature type="coiled-coil region" evidence="8">
    <location>
        <begin position="412"/>
        <end position="439"/>
    </location>
</feature>
<dbReference type="PANTHER" id="PTHR30026:SF22">
    <property type="entry name" value="OUTER MEMBRANE EFFLUX PROTEIN"/>
    <property type="match status" value="1"/>
</dbReference>
<reference evidence="10" key="1">
    <citation type="submission" date="2016-10" db="EMBL/GenBank/DDBJ databases">
        <authorList>
            <person name="Varghese N."/>
            <person name="Submissions S."/>
        </authorList>
    </citation>
    <scope>NUCLEOTIDE SEQUENCE [LARGE SCALE GENOMIC DNA]</scope>
    <source>
        <strain evidence="10">CGMCC 1.10658</strain>
    </source>
</reference>
<evidence type="ECO:0000313" key="9">
    <source>
        <dbReference type="EMBL" id="SDK71469.1"/>
    </source>
</evidence>
<dbReference type="NCBIfam" id="TIGR01844">
    <property type="entry name" value="type_I_sec_TolC"/>
    <property type="match status" value="1"/>
</dbReference>
<dbReference type="InterPro" id="IPR003423">
    <property type="entry name" value="OMP_efflux"/>
</dbReference>